<dbReference type="Proteomes" id="UP000484255">
    <property type="component" value="Unassembled WGS sequence"/>
</dbReference>
<dbReference type="NCBIfam" id="TIGR02925">
    <property type="entry name" value="cis_trans_EpsD"/>
    <property type="match status" value="1"/>
</dbReference>
<organism evidence="2 3">
    <name type="scientific">Ideonella livida</name>
    <dbReference type="NCBI Taxonomy" id="2707176"/>
    <lineage>
        <taxon>Bacteria</taxon>
        <taxon>Pseudomonadati</taxon>
        <taxon>Pseudomonadota</taxon>
        <taxon>Betaproteobacteria</taxon>
        <taxon>Burkholderiales</taxon>
        <taxon>Sphaerotilaceae</taxon>
        <taxon>Ideonella</taxon>
    </lineage>
</organism>
<gene>
    <name evidence="2" type="primary">epsD</name>
    <name evidence="2" type="ORF">G3A44_06845</name>
</gene>
<dbReference type="AlphaFoldDB" id="A0A7C9PGG0"/>
<dbReference type="RefSeq" id="WP_163456773.1">
    <property type="nucleotide sequence ID" value="NZ_JAAGOH010000006.1"/>
</dbReference>
<dbReference type="Pfam" id="PF13145">
    <property type="entry name" value="Rotamase_2"/>
    <property type="match status" value="1"/>
</dbReference>
<dbReference type="PROSITE" id="PS51257">
    <property type="entry name" value="PROKAR_LIPOPROTEIN"/>
    <property type="match status" value="1"/>
</dbReference>
<keyword evidence="3" id="KW-1185">Reference proteome</keyword>
<reference evidence="2 3" key="1">
    <citation type="submission" date="2020-02" db="EMBL/GenBank/DDBJ databases">
        <title>Ideonella bacterium strain TBM-1.</title>
        <authorList>
            <person name="Chen W.-M."/>
        </authorList>
    </citation>
    <scope>NUCLEOTIDE SEQUENCE [LARGE SCALE GENOMIC DNA]</scope>
    <source>
        <strain evidence="2 3">TBM-1</strain>
    </source>
</reference>
<feature type="domain" description="PpiC" evidence="1">
    <location>
        <begin position="127"/>
        <end position="248"/>
    </location>
</feature>
<keyword evidence="2" id="KW-0413">Isomerase</keyword>
<sequence length="370" mass="38846">MRLEPSSLRPAALCLMAAAALLSACGKKEAETATPATQVVAKVNGQELTVHQVNFLLQAQRGLPASQVEQASRQVLSQLVDQELMVQKAIQMKLDQDPQVLMALEAARREVMVRAYSDHATRGVPVPTEEQARVYYADNPALFSARRIYSIQEIVVQAPAEIQGELKAKLAAAKTSTDFTNWLRDQKLNAGVSVAIRPAEQLPMNYLQAFSALPDGKGMVLSEAPGAMRIAFRAASRAEPMSFDQAKPAIMAFLSNQARRELLQSNMAGLRTGGKVEYFGKFVDTAASAPALSSTRDGSLSVTLPGASGVSVSMPGAATPSTEVNLSGAASAAGAEVRLNNVSAGVQVNVAAPGASAVDAGTLRGGLSGK</sequence>
<name>A0A7C9PGG0_9BURK</name>
<dbReference type="Gene3D" id="1.10.8.1040">
    <property type="match status" value="1"/>
</dbReference>
<proteinExistence type="predicted"/>
<dbReference type="GO" id="GO:0003755">
    <property type="term" value="F:peptidyl-prolyl cis-trans isomerase activity"/>
    <property type="evidence" value="ECO:0007669"/>
    <property type="project" value="UniProtKB-EC"/>
</dbReference>
<evidence type="ECO:0000313" key="2">
    <source>
        <dbReference type="EMBL" id="NDY90911.1"/>
    </source>
</evidence>
<dbReference type="InterPro" id="IPR014274">
    <property type="entry name" value="PPIase_EpsD"/>
</dbReference>
<dbReference type="InterPro" id="IPR000297">
    <property type="entry name" value="PPIase_PpiC"/>
</dbReference>
<evidence type="ECO:0000313" key="3">
    <source>
        <dbReference type="Proteomes" id="UP000484255"/>
    </source>
</evidence>
<accession>A0A7C9PGG0</accession>
<evidence type="ECO:0000259" key="1">
    <source>
        <dbReference type="Pfam" id="PF13145"/>
    </source>
</evidence>
<comment type="caution">
    <text evidence="2">The sequence shown here is derived from an EMBL/GenBank/DDBJ whole genome shotgun (WGS) entry which is preliminary data.</text>
</comment>
<dbReference type="EMBL" id="JAAGOH010000006">
    <property type="protein sequence ID" value="NDY90911.1"/>
    <property type="molecule type" value="Genomic_DNA"/>
</dbReference>
<protein>
    <submittedName>
        <fullName evidence="2">Peptidyl-prolyl cis-trans isomerase, EpsD family</fullName>
        <ecNumber evidence="2">5.2.1.8</ecNumber>
    </submittedName>
</protein>
<dbReference type="EC" id="5.2.1.8" evidence="2"/>
<dbReference type="InterPro" id="IPR027304">
    <property type="entry name" value="Trigger_fact/SurA_dom_sf"/>
</dbReference>
<dbReference type="SUPFAM" id="SSF109998">
    <property type="entry name" value="Triger factor/SurA peptide-binding domain-like"/>
    <property type="match status" value="1"/>
</dbReference>